<proteinExistence type="predicted"/>
<dbReference type="AlphaFoldDB" id="A0A1Y1YV39"/>
<keyword evidence="2" id="KW-1185">Reference proteome</keyword>
<sequence length="61" mass="6876">MKDVRPVQGHIEILFPISSQFVGKDTLIVTETSRNQRQCPTVYGSFELNVLPTSADVMCMF</sequence>
<comment type="caution">
    <text evidence="1">The sequence shown here is derived from an EMBL/GenBank/DDBJ whole genome shotgun (WGS) entry which is preliminary data.</text>
</comment>
<organism evidence="1 2">
    <name type="scientific">Basidiobolus meristosporus CBS 931.73</name>
    <dbReference type="NCBI Taxonomy" id="1314790"/>
    <lineage>
        <taxon>Eukaryota</taxon>
        <taxon>Fungi</taxon>
        <taxon>Fungi incertae sedis</taxon>
        <taxon>Zoopagomycota</taxon>
        <taxon>Entomophthoromycotina</taxon>
        <taxon>Basidiobolomycetes</taxon>
        <taxon>Basidiobolales</taxon>
        <taxon>Basidiobolaceae</taxon>
        <taxon>Basidiobolus</taxon>
    </lineage>
</organism>
<dbReference type="InParanoid" id="A0A1Y1YV39"/>
<evidence type="ECO:0000313" key="2">
    <source>
        <dbReference type="Proteomes" id="UP000193498"/>
    </source>
</evidence>
<protein>
    <submittedName>
        <fullName evidence="1">Uncharacterized protein</fullName>
    </submittedName>
</protein>
<dbReference type="Proteomes" id="UP000193498">
    <property type="component" value="Unassembled WGS sequence"/>
</dbReference>
<gene>
    <name evidence="1" type="ORF">K493DRAFT_312254</name>
</gene>
<accession>A0A1Y1YV39</accession>
<evidence type="ECO:0000313" key="1">
    <source>
        <dbReference type="EMBL" id="ORY01861.1"/>
    </source>
</evidence>
<name>A0A1Y1YV39_9FUNG</name>
<dbReference type="EMBL" id="MCFE01000064">
    <property type="protein sequence ID" value="ORY01861.1"/>
    <property type="molecule type" value="Genomic_DNA"/>
</dbReference>
<reference evidence="1 2" key="1">
    <citation type="submission" date="2016-07" db="EMBL/GenBank/DDBJ databases">
        <title>Pervasive Adenine N6-methylation of Active Genes in Fungi.</title>
        <authorList>
            <consortium name="DOE Joint Genome Institute"/>
            <person name="Mondo S.J."/>
            <person name="Dannebaum R.O."/>
            <person name="Kuo R.C."/>
            <person name="Labutti K."/>
            <person name="Haridas S."/>
            <person name="Kuo A."/>
            <person name="Salamov A."/>
            <person name="Ahrendt S.R."/>
            <person name="Lipzen A."/>
            <person name="Sullivan W."/>
            <person name="Andreopoulos W.B."/>
            <person name="Clum A."/>
            <person name="Lindquist E."/>
            <person name="Daum C."/>
            <person name="Ramamoorthy G.K."/>
            <person name="Gryganskyi A."/>
            <person name="Culley D."/>
            <person name="Magnuson J.K."/>
            <person name="James T.Y."/>
            <person name="O'Malley M.A."/>
            <person name="Stajich J.E."/>
            <person name="Spatafora J.W."/>
            <person name="Visel A."/>
            <person name="Grigoriev I.V."/>
        </authorList>
    </citation>
    <scope>NUCLEOTIDE SEQUENCE [LARGE SCALE GENOMIC DNA]</scope>
    <source>
        <strain evidence="1 2">CBS 931.73</strain>
    </source>
</reference>